<keyword evidence="3" id="KW-1185">Reference proteome</keyword>
<sequence length="131" mass="14501">MEEAGSENPCRQFPGCSAPTPSTGEITWSSDGTKRLADQVIELKDHESGVREHDILSTPIDTPEHRGRVRGVFSSKGWKEVFSQENECLWKKKKRSSMDPDRLKQEIKDEIFGMLRAAGIDVDAALGASIG</sequence>
<dbReference type="EMBL" id="PQIB02000001">
    <property type="protein sequence ID" value="RLN38749.1"/>
    <property type="molecule type" value="Genomic_DNA"/>
</dbReference>
<reference evidence="3" key="1">
    <citation type="journal article" date="2019" name="Nat. Commun.">
        <title>The genome of broomcorn millet.</title>
        <authorList>
            <person name="Zou C."/>
            <person name="Miki D."/>
            <person name="Li D."/>
            <person name="Tang Q."/>
            <person name="Xiao L."/>
            <person name="Rajput S."/>
            <person name="Deng P."/>
            <person name="Jia W."/>
            <person name="Huang R."/>
            <person name="Zhang M."/>
            <person name="Sun Y."/>
            <person name="Hu J."/>
            <person name="Fu X."/>
            <person name="Schnable P.S."/>
            <person name="Li F."/>
            <person name="Zhang H."/>
            <person name="Feng B."/>
            <person name="Zhu X."/>
            <person name="Liu R."/>
            <person name="Schnable J.C."/>
            <person name="Zhu J.-K."/>
            <person name="Zhang H."/>
        </authorList>
    </citation>
    <scope>NUCLEOTIDE SEQUENCE [LARGE SCALE GENOMIC DNA]</scope>
</reference>
<feature type="region of interest" description="Disordered" evidence="1">
    <location>
        <begin position="1"/>
        <end position="31"/>
    </location>
</feature>
<protein>
    <submittedName>
        <fullName evidence="2">Uncharacterized protein</fullName>
    </submittedName>
</protein>
<comment type="caution">
    <text evidence="2">The sequence shown here is derived from an EMBL/GenBank/DDBJ whole genome shotgun (WGS) entry which is preliminary data.</text>
</comment>
<dbReference type="AlphaFoldDB" id="A0A3L6TEH0"/>
<name>A0A3L6TEH0_PANMI</name>
<dbReference type="Proteomes" id="UP000275267">
    <property type="component" value="Unassembled WGS sequence"/>
</dbReference>
<feature type="compositionally biased region" description="Polar residues" evidence="1">
    <location>
        <begin position="19"/>
        <end position="31"/>
    </location>
</feature>
<organism evidence="2 3">
    <name type="scientific">Panicum miliaceum</name>
    <name type="common">Proso millet</name>
    <name type="synonym">Broomcorn millet</name>
    <dbReference type="NCBI Taxonomy" id="4540"/>
    <lineage>
        <taxon>Eukaryota</taxon>
        <taxon>Viridiplantae</taxon>
        <taxon>Streptophyta</taxon>
        <taxon>Embryophyta</taxon>
        <taxon>Tracheophyta</taxon>
        <taxon>Spermatophyta</taxon>
        <taxon>Magnoliopsida</taxon>
        <taxon>Liliopsida</taxon>
        <taxon>Poales</taxon>
        <taxon>Poaceae</taxon>
        <taxon>PACMAD clade</taxon>
        <taxon>Panicoideae</taxon>
        <taxon>Panicodae</taxon>
        <taxon>Paniceae</taxon>
        <taxon>Panicinae</taxon>
        <taxon>Panicum</taxon>
        <taxon>Panicum sect. Panicum</taxon>
    </lineage>
</organism>
<accession>A0A3L6TEH0</accession>
<proteinExistence type="predicted"/>
<gene>
    <name evidence="2" type="ORF">C2845_PM01G48050</name>
</gene>
<evidence type="ECO:0000313" key="2">
    <source>
        <dbReference type="EMBL" id="RLN38749.1"/>
    </source>
</evidence>
<evidence type="ECO:0000313" key="3">
    <source>
        <dbReference type="Proteomes" id="UP000275267"/>
    </source>
</evidence>
<evidence type="ECO:0000256" key="1">
    <source>
        <dbReference type="SAM" id="MobiDB-lite"/>
    </source>
</evidence>